<dbReference type="Proteomes" id="UP000194933">
    <property type="component" value="Unassembled WGS sequence"/>
</dbReference>
<feature type="transmembrane region" description="Helical" evidence="1">
    <location>
        <begin position="109"/>
        <end position="130"/>
    </location>
</feature>
<protein>
    <submittedName>
        <fullName evidence="2">Uncharacterized protein</fullName>
    </submittedName>
</protein>
<accession>A0A242K1D9</accession>
<sequence length="198" mass="23206">MDFHSVDPKIAAFLKKRMAHFVPQKESQQSRWHWLLLVLFGWMTIATFSQQLLLLVGFLLIVTLIKGPGMMVWGIIYSFLVSLFPPIGLVLSLILLLLNMQTLVKNWRVSIVGGFFYGYPISIMLLRHFTHWDNNWFFSISLLFGLLIFHYLLMNIYTRYGNSRMIFWYILCIPFSIVAALLPTKMKQRIKLKKVGRS</sequence>
<keyword evidence="1" id="KW-1133">Transmembrane helix</keyword>
<proteinExistence type="predicted"/>
<feature type="transmembrane region" description="Helical" evidence="1">
    <location>
        <begin position="166"/>
        <end position="184"/>
    </location>
</feature>
<dbReference type="STRING" id="1987383.A5844_001530"/>
<reference evidence="2 3" key="1">
    <citation type="submission" date="2017-05" db="EMBL/GenBank/DDBJ databases">
        <title>The Genome Sequence of Enterococcus sp. 10A9_DIV0425.</title>
        <authorList>
            <consortium name="The Broad Institute Genomics Platform"/>
            <consortium name="The Broad Institute Genomic Center for Infectious Diseases"/>
            <person name="Earl A."/>
            <person name="Manson A."/>
            <person name="Schwartman J."/>
            <person name="Gilmore M."/>
            <person name="Abouelleil A."/>
            <person name="Cao P."/>
            <person name="Chapman S."/>
            <person name="Cusick C."/>
            <person name="Shea T."/>
            <person name="Young S."/>
            <person name="Neafsey D."/>
            <person name="Nusbaum C."/>
            <person name="Birren B."/>
        </authorList>
    </citation>
    <scope>NUCLEOTIDE SEQUENCE [LARGE SCALE GENOMIC DNA]</scope>
    <source>
        <strain evidence="2 3">10A9_DIV0425</strain>
    </source>
</reference>
<keyword evidence="3" id="KW-1185">Reference proteome</keyword>
<feature type="transmembrane region" description="Helical" evidence="1">
    <location>
        <begin position="71"/>
        <end position="97"/>
    </location>
</feature>
<comment type="caution">
    <text evidence="2">The sequence shown here is derived from an EMBL/GenBank/DDBJ whole genome shotgun (WGS) entry which is preliminary data.</text>
</comment>
<feature type="transmembrane region" description="Helical" evidence="1">
    <location>
        <begin position="136"/>
        <end position="154"/>
    </location>
</feature>
<evidence type="ECO:0000313" key="2">
    <source>
        <dbReference type="EMBL" id="OTP11395.1"/>
    </source>
</evidence>
<keyword evidence="1" id="KW-0472">Membrane</keyword>
<dbReference type="EMBL" id="NGMO01000002">
    <property type="protein sequence ID" value="OTP11395.1"/>
    <property type="molecule type" value="Genomic_DNA"/>
</dbReference>
<evidence type="ECO:0000256" key="1">
    <source>
        <dbReference type="SAM" id="Phobius"/>
    </source>
</evidence>
<gene>
    <name evidence="2" type="ORF">A5844_001530</name>
</gene>
<organism evidence="2 3">
    <name type="scientific">Candidatus Enterococcus wittei</name>
    <dbReference type="NCBI Taxonomy" id="1987383"/>
    <lineage>
        <taxon>Bacteria</taxon>
        <taxon>Bacillati</taxon>
        <taxon>Bacillota</taxon>
        <taxon>Bacilli</taxon>
        <taxon>Lactobacillales</taxon>
        <taxon>Enterococcaceae</taxon>
        <taxon>Enterococcus</taxon>
    </lineage>
</organism>
<feature type="transmembrane region" description="Helical" evidence="1">
    <location>
        <begin position="34"/>
        <end position="65"/>
    </location>
</feature>
<dbReference type="RefSeq" id="WP_086284620.1">
    <property type="nucleotide sequence ID" value="NZ_NGMO01000002.1"/>
</dbReference>
<keyword evidence="1" id="KW-0812">Transmembrane</keyword>
<name>A0A242K1D9_9ENTE</name>
<dbReference type="AlphaFoldDB" id="A0A242K1D9"/>
<evidence type="ECO:0000313" key="3">
    <source>
        <dbReference type="Proteomes" id="UP000194933"/>
    </source>
</evidence>